<dbReference type="SUPFAM" id="SSF52540">
    <property type="entry name" value="P-loop containing nucleoside triphosphate hydrolases"/>
    <property type="match status" value="1"/>
</dbReference>
<proteinExistence type="predicted"/>
<gene>
    <name evidence="2" type="primary">ZNFX1</name>
    <name evidence="2" type="ORF">CEXT_113041</name>
</gene>
<dbReference type="InterPro" id="IPR041677">
    <property type="entry name" value="DNA2/NAM7_AAA_11"/>
</dbReference>
<dbReference type="PANTHER" id="PTHR10887">
    <property type="entry name" value="DNA2/NAM7 HELICASE FAMILY"/>
    <property type="match status" value="1"/>
</dbReference>
<evidence type="ECO:0000313" key="2">
    <source>
        <dbReference type="EMBL" id="GIY05609.1"/>
    </source>
</evidence>
<dbReference type="PANTHER" id="PTHR10887:SF341">
    <property type="entry name" value="NFX1-TYPE ZINC FINGER-CONTAINING PROTEIN 1"/>
    <property type="match status" value="1"/>
</dbReference>
<dbReference type="GO" id="GO:0031380">
    <property type="term" value="C:nuclear RNA-directed RNA polymerase complex"/>
    <property type="evidence" value="ECO:0007669"/>
    <property type="project" value="TreeGrafter"/>
</dbReference>
<accession>A0AAV4QAC0</accession>
<sequence>MFFATIAQRDPKQLVKGFLMLRFEELTDEILNLQSSTNFVVIETDAYFESYRYNLDVLLKLNERTFPMKRYIIETQKVVEKPQYLTDATTYDMRPLLLPINRASRMKMIDKFGNYNHDYIYPANIPKRMENVPVLDSDSWPTCGELNLDTSQYSALKAAVTKEFAVIQGPPGTGKTYIGLRIAQLLLHNVHKWRSRTNPSPILVLCYTNHALDQFLEGIINFTDQIVRIGSRGTNEAVSHFQINNLKRSNIIRTEMSYRIGDKMQELRRKKNSVDEAKSFLANSFHPF</sequence>
<comment type="caution">
    <text evidence="2">The sequence shown here is derived from an EMBL/GenBank/DDBJ whole genome shotgun (WGS) entry which is preliminary data.</text>
</comment>
<dbReference type="GO" id="GO:0031048">
    <property type="term" value="P:regulatory ncRNA-mediated heterochromatin formation"/>
    <property type="evidence" value="ECO:0007669"/>
    <property type="project" value="TreeGrafter"/>
</dbReference>
<dbReference type="AlphaFoldDB" id="A0AAV4QAC0"/>
<organism evidence="2 3">
    <name type="scientific">Caerostris extrusa</name>
    <name type="common">Bark spider</name>
    <name type="synonym">Caerostris bankana</name>
    <dbReference type="NCBI Taxonomy" id="172846"/>
    <lineage>
        <taxon>Eukaryota</taxon>
        <taxon>Metazoa</taxon>
        <taxon>Ecdysozoa</taxon>
        <taxon>Arthropoda</taxon>
        <taxon>Chelicerata</taxon>
        <taxon>Arachnida</taxon>
        <taxon>Araneae</taxon>
        <taxon>Araneomorphae</taxon>
        <taxon>Entelegynae</taxon>
        <taxon>Araneoidea</taxon>
        <taxon>Araneidae</taxon>
        <taxon>Caerostris</taxon>
    </lineage>
</organism>
<dbReference type="Proteomes" id="UP001054945">
    <property type="component" value="Unassembled WGS sequence"/>
</dbReference>
<dbReference type="GO" id="GO:0004386">
    <property type="term" value="F:helicase activity"/>
    <property type="evidence" value="ECO:0007669"/>
    <property type="project" value="InterPro"/>
</dbReference>
<protein>
    <submittedName>
        <fullName evidence="2">NFX1-type zinc finger-containing protein 1</fullName>
    </submittedName>
</protein>
<dbReference type="InterPro" id="IPR045055">
    <property type="entry name" value="DNA2/NAM7-like"/>
</dbReference>
<evidence type="ECO:0000313" key="3">
    <source>
        <dbReference type="Proteomes" id="UP001054945"/>
    </source>
</evidence>
<feature type="domain" description="DNA2/NAM7 helicase helicase" evidence="1">
    <location>
        <begin position="147"/>
        <end position="275"/>
    </location>
</feature>
<dbReference type="EMBL" id="BPLR01005860">
    <property type="protein sequence ID" value="GIY05609.1"/>
    <property type="molecule type" value="Genomic_DNA"/>
</dbReference>
<evidence type="ECO:0000259" key="1">
    <source>
        <dbReference type="Pfam" id="PF13086"/>
    </source>
</evidence>
<name>A0AAV4QAC0_CAEEX</name>
<keyword evidence="3" id="KW-1185">Reference proteome</keyword>
<reference evidence="2 3" key="1">
    <citation type="submission" date="2021-06" db="EMBL/GenBank/DDBJ databases">
        <title>Caerostris extrusa draft genome.</title>
        <authorList>
            <person name="Kono N."/>
            <person name="Arakawa K."/>
        </authorList>
    </citation>
    <scope>NUCLEOTIDE SEQUENCE [LARGE SCALE GENOMIC DNA]</scope>
</reference>
<dbReference type="InterPro" id="IPR027417">
    <property type="entry name" value="P-loop_NTPase"/>
</dbReference>
<dbReference type="Pfam" id="PF13086">
    <property type="entry name" value="AAA_11"/>
    <property type="match status" value="1"/>
</dbReference>
<dbReference type="Gene3D" id="3.40.50.300">
    <property type="entry name" value="P-loop containing nucleotide triphosphate hydrolases"/>
    <property type="match status" value="1"/>
</dbReference>